<evidence type="ECO:0000313" key="1">
    <source>
        <dbReference type="EMBL" id="EIC27843.1"/>
    </source>
</evidence>
<dbReference type="AlphaFoldDB" id="H8GRK1"/>
<dbReference type="EMBL" id="CM001476">
    <property type="protein sequence ID" value="EIC27843.1"/>
    <property type="molecule type" value="Genomic_DNA"/>
</dbReference>
<keyword evidence="1" id="KW-0614">Plasmid</keyword>
<dbReference type="Proteomes" id="UP000005090">
    <property type="component" value="Plasmid pMETAL01"/>
</dbReference>
<dbReference type="RefSeq" id="WP_005375201.1">
    <property type="nucleotide sequence ID" value="NZ_CM001476.1"/>
</dbReference>
<sequence length="181" mass="20954">MHELTERELYQALEYAKSMDESAGRKIMEQFGLDQTALAQTIFCIFPMVIAEQNQDMANLFMDLCFDVICVYRKAFGPLPSQKDMDLDWLEKQAMLLDAELQSLMADRHMDEKIREKLQDRLRQRSLDETGQMGLVNFMNAAIDDFSSENPVRVPAIKTTQTMIFVVIRLFNNLYSHAKGK</sequence>
<proteinExistence type="predicted"/>
<accession>H8GRK1</accession>
<gene>
    <name evidence="1" type="ORF">Metal_4012</name>
</gene>
<name>H8GRK1_METAL</name>
<protein>
    <submittedName>
        <fullName evidence="1">Uncharacterized protein</fullName>
    </submittedName>
</protein>
<evidence type="ECO:0000313" key="2">
    <source>
        <dbReference type="Proteomes" id="UP000005090"/>
    </source>
</evidence>
<geneLocation type="plasmid" evidence="1 2">
    <name>pMETAL01</name>
</geneLocation>
<dbReference type="eggNOG" id="ENOG5031KZQ">
    <property type="taxonomic scope" value="Bacteria"/>
</dbReference>
<organism evidence="1 2">
    <name type="scientific">Methylomicrobium album BG8</name>
    <dbReference type="NCBI Taxonomy" id="686340"/>
    <lineage>
        <taxon>Bacteria</taxon>
        <taxon>Pseudomonadati</taxon>
        <taxon>Pseudomonadota</taxon>
        <taxon>Gammaproteobacteria</taxon>
        <taxon>Methylococcales</taxon>
        <taxon>Methylococcaceae</taxon>
        <taxon>Methylomicrobium</taxon>
    </lineage>
</organism>
<reference evidence="1 2" key="1">
    <citation type="journal article" date="2013" name="Genome Announc.">
        <title>Genome Sequence of the Obligate Gammaproteobacterial Methanotroph Methylomicrobium album Strain BG8.</title>
        <authorList>
            <person name="Kits K.D."/>
            <person name="Kalyuzhnaya M.G."/>
            <person name="Klotz M.G."/>
            <person name="Jetten M.S."/>
            <person name="Op den Camp H.J."/>
            <person name="Vuilleumier S."/>
            <person name="Bringel F."/>
            <person name="Dispirito A.A."/>
            <person name="Murrell J.C."/>
            <person name="Bruce D."/>
            <person name="Cheng J.F."/>
            <person name="Copeland A."/>
            <person name="Goodwin L."/>
            <person name="Hauser L."/>
            <person name="Lajus A."/>
            <person name="Land M.L."/>
            <person name="Lapidus A."/>
            <person name="Lucas S."/>
            <person name="Medigue C."/>
            <person name="Pitluck S."/>
            <person name="Woyke T."/>
            <person name="Zeytun A."/>
            <person name="Stein L.Y."/>
        </authorList>
    </citation>
    <scope>NUCLEOTIDE SEQUENCE [LARGE SCALE GENOMIC DNA]</scope>
    <source>
        <strain evidence="1 2">BG8</strain>
        <plasmid evidence="1">pMETAL01</plasmid>
    </source>
</reference>
<keyword evidence="2" id="KW-1185">Reference proteome</keyword>
<dbReference type="HOGENOM" id="CLU_1487384_0_0_6"/>